<keyword evidence="1" id="KW-0472">Membrane</keyword>
<dbReference type="EMBL" id="JXTC01000003">
    <property type="protein sequence ID" value="POO02981.1"/>
    <property type="molecule type" value="Genomic_DNA"/>
</dbReference>
<name>A0A2P5FYV7_TREOI</name>
<feature type="transmembrane region" description="Helical" evidence="1">
    <location>
        <begin position="30"/>
        <end position="53"/>
    </location>
</feature>
<gene>
    <name evidence="2" type="ORF">TorRG33x02_010420</name>
</gene>
<organism evidence="2 3">
    <name type="scientific">Trema orientale</name>
    <name type="common">Charcoal tree</name>
    <name type="synonym">Celtis orientalis</name>
    <dbReference type="NCBI Taxonomy" id="63057"/>
    <lineage>
        <taxon>Eukaryota</taxon>
        <taxon>Viridiplantae</taxon>
        <taxon>Streptophyta</taxon>
        <taxon>Embryophyta</taxon>
        <taxon>Tracheophyta</taxon>
        <taxon>Spermatophyta</taxon>
        <taxon>Magnoliopsida</taxon>
        <taxon>eudicotyledons</taxon>
        <taxon>Gunneridae</taxon>
        <taxon>Pentapetalae</taxon>
        <taxon>rosids</taxon>
        <taxon>fabids</taxon>
        <taxon>Rosales</taxon>
        <taxon>Cannabaceae</taxon>
        <taxon>Trema</taxon>
    </lineage>
</organism>
<evidence type="ECO:0000313" key="2">
    <source>
        <dbReference type="EMBL" id="POO02981.1"/>
    </source>
</evidence>
<keyword evidence="1" id="KW-0812">Transmembrane</keyword>
<dbReference type="InParanoid" id="A0A2P5FYV7"/>
<protein>
    <recommendedName>
        <fullName evidence="4">Transmembrane protein</fullName>
    </recommendedName>
</protein>
<proteinExistence type="predicted"/>
<accession>A0A2P5FYV7</accession>
<comment type="caution">
    <text evidence="2">The sequence shown here is derived from an EMBL/GenBank/DDBJ whole genome shotgun (WGS) entry which is preliminary data.</text>
</comment>
<evidence type="ECO:0000256" key="1">
    <source>
        <dbReference type="SAM" id="Phobius"/>
    </source>
</evidence>
<dbReference type="AlphaFoldDB" id="A0A2P5FYV7"/>
<dbReference type="Proteomes" id="UP000237000">
    <property type="component" value="Unassembled WGS sequence"/>
</dbReference>
<evidence type="ECO:0000313" key="3">
    <source>
        <dbReference type="Proteomes" id="UP000237000"/>
    </source>
</evidence>
<keyword evidence="1" id="KW-1133">Transmembrane helix</keyword>
<keyword evidence="3" id="KW-1185">Reference proteome</keyword>
<evidence type="ECO:0008006" key="4">
    <source>
        <dbReference type="Google" id="ProtNLM"/>
    </source>
</evidence>
<feature type="transmembrane region" description="Helical" evidence="1">
    <location>
        <begin position="59"/>
        <end position="79"/>
    </location>
</feature>
<reference evidence="3" key="1">
    <citation type="submission" date="2016-06" db="EMBL/GenBank/DDBJ databases">
        <title>Parallel loss of symbiosis genes in relatives of nitrogen-fixing non-legume Parasponia.</title>
        <authorList>
            <person name="Van Velzen R."/>
            <person name="Holmer R."/>
            <person name="Bu F."/>
            <person name="Rutten L."/>
            <person name="Van Zeijl A."/>
            <person name="Liu W."/>
            <person name="Santuari L."/>
            <person name="Cao Q."/>
            <person name="Sharma T."/>
            <person name="Shen D."/>
            <person name="Roswanjaya Y."/>
            <person name="Wardhani T."/>
            <person name="Kalhor M.S."/>
            <person name="Jansen J."/>
            <person name="Van den Hoogen J."/>
            <person name="Gungor B."/>
            <person name="Hartog M."/>
            <person name="Hontelez J."/>
            <person name="Verver J."/>
            <person name="Yang W.-C."/>
            <person name="Schijlen E."/>
            <person name="Repin R."/>
            <person name="Schilthuizen M."/>
            <person name="Schranz E."/>
            <person name="Heidstra R."/>
            <person name="Miyata K."/>
            <person name="Fedorova E."/>
            <person name="Kohlen W."/>
            <person name="Bisseling T."/>
            <person name="Smit S."/>
            <person name="Geurts R."/>
        </authorList>
    </citation>
    <scope>NUCLEOTIDE SEQUENCE [LARGE SCALE GENOMIC DNA]</scope>
    <source>
        <strain evidence="3">cv. RG33-2</strain>
    </source>
</reference>
<sequence>MGAILVFSADWCINGSAVLYTKPFSSSIRLLLSLSLSLSFFPLFFTLFCLVFFRSFFFLFSFASLFIRFRLWLLFIFLLF</sequence>